<accession>A0AAP0RZY3</accession>
<dbReference type="AlphaFoldDB" id="A0AAP0RZY3"/>
<dbReference type="EMBL" id="JBBPBK010000005">
    <property type="protein sequence ID" value="KAK9284792.1"/>
    <property type="molecule type" value="Genomic_DNA"/>
</dbReference>
<gene>
    <name evidence="1" type="ORF">L1049_023969</name>
</gene>
<sequence length="90" mass="10409">MDISLTVCLSVRKIFFSQVNFHKVFSVGTENDGDVEVAREEPSEKHIEPHVCSSRLPLVLAEKVHCSRLNVDVHNNRGMRVREKKYCEKR</sequence>
<protein>
    <submittedName>
        <fullName evidence="1">Uncharacterized protein</fullName>
    </submittedName>
</protein>
<proteinExistence type="predicted"/>
<name>A0AAP0RZY3_LIQFO</name>
<evidence type="ECO:0000313" key="2">
    <source>
        <dbReference type="Proteomes" id="UP001415857"/>
    </source>
</evidence>
<comment type="caution">
    <text evidence="1">The sequence shown here is derived from an EMBL/GenBank/DDBJ whole genome shotgun (WGS) entry which is preliminary data.</text>
</comment>
<keyword evidence="2" id="KW-1185">Reference proteome</keyword>
<dbReference type="Proteomes" id="UP001415857">
    <property type="component" value="Unassembled WGS sequence"/>
</dbReference>
<organism evidence="1 2">
    <name type="scientific">Liquidambar formosana</name>
    <name type="common">Formosan gum</name>
    <dbReference type="NCBI Taxonomy" id="63359"/>
    <lineage>
        <taxon>Eukaryota</taxon>
        <taxon>Viridiplantae</taxon>
        <taxon>Streptophyta</taxon>
        <taxon>Embryophyta</taxon>
        <taxon>Tracheophyta</taxon>
        <taxon>Spermatophyta</taxon>
        <taxon>Magnoliopsida</taxon>
        <taxon>eudicotyledons</taxon>
        <taxon>Gunneridae</taxon>
        <taxon>Pentapetalae</taxon>
        <taxon>Saxifragales</taxon>
        <taxon>Altingiaceae</taxon>
        <taxon>Liquidambar</taxon>
    </lineage>
</organism>
<reference evidence="1 2" key="1">
    <citation type="journal article" date="2024" name="Plant J.">
        <title>Genome sequences and population genomics reveal climatic adaptation and genomic divergence between two closely related sweetgum species.</title>
        <authorList>
            <person name="Xu W.Q."/>
            <person name="Ren C.Q."/>
            <person name="Zhang X.Y."/>
            <person name="Comes H.P."/>
            <person name="Liu X.H."/>
            <person name="Li Y.G."/>
            <person name="Kettle C.J."/>
            <person name="Jalonen R."/>
            <person name="Gaisberger H."/>
            <person name="Ma Y.Z."/>
            <person name="Qiu Y.X."/>
        </authorList>
    </citation>
    <scope>NUCLEOTIDE SEQUENCE [LARGE SCALE GENOMIC DNA]</scope>
    <source>
        <strain evidence="1">Hangzhou</strain>
    </source>
</reference>
<evidence type="ECO:0000313" key="1">
    <source>
        <dbReference type="EMBL" id="KAK9284792.1"/>
    </source>
</evidence>